<dbReference type="Pfam" id="PF09822">
    <property type="entry name" value="ABC_transp_aux"/>
    <property type="match status" value="1"/>
</dbReference>
<dbReference type="RefSeq" id="WP_213671498.1">
    <property type="nucleotide sequence ID" value="NZ_JAHCDA010000003.1"/>
</dbReference>
<feature type="transmembrane region" description="Helical" evidence="3">
    <location>
        <begin position="608"/>
        <end position="632"/>
    </location>
</feature>
<keyword evidence="1" id="KW-0175">Coiled coil</keyword>
<evidence type="ECO:0000256" key="3">
    <source>
        <dbReference type="SAM" id="Phobius"/>
    </source>
</evidence>
<gene>
    <name evidence="6" type="ORF">KHU32_17835</name>
</gene>
<feature type="region of interest" description="Disordered" evidence="2">
    <location>
        <begin position="419"/>
        <end position="439"/>
    </location>
</feature>
<dbReference type="Pfam" id="PF23357">
    <property type="entry name" value="DUF7088"/>
    <property type="match status" value="1"/>
</dbReference>
<keyword evidence="3" id="KW-0472">Membrane</keyword>
<name>A0ABS5QGL6_9PROT</name>
<dbReference type="InterPro" id="IPR019196">
    <property type="entry name" value="ABC_transp_unknown"/>
</dbReference>
<dbReference type="InterPro" id="IPR055396">
    <property type="entry name" value="DUF7088"/>
</dbReference>
<keyword evidence="3" id="KW-0812">Transmembrane</keyword>
<feature type="coiled-coil region" evidence="1">
    <location>
        <begin position="533"/>
        <end position="598"/>
    </location>
</feature>
<reference evidence="6 7" key="1">
    <citation type="submission" date="2021-05" db="EMBL/GenBank/DDBJ databases">
        <title>Roseococcus sp. XZZS9, whole genome shotgun sequencing project.</title>
        <authorList>
            <person name="Zhao G."/>
            <person name="Shen L."/>
        </authorList>
    </citation>
    <scope>NUCLEOTIDE SEQUENCE [LARGE SCALE GENOMIC DNA]</scope>
    <source>
        <strain evidence="6 7">XZZS9</strain>
    </source>
</reference>
<evidence type="ECO:0000313" key="7">
    <source>
        <dbReference type="Proteomes" id="UP000766336"/>
    </source>
</evidence>
<feature type="domain" description="ABC-type uncharacterised transport system" evidence="4">
    <location>
        <begin position="177"/>
        <end position="491"/>
    </location>
</feature>
<evidence type="ECO:0000259" key="4">
    <source>
        <dbReference type="Pfam" id="PF09822"/>
    </source>
</evidence>
<evidence type="ECO:0000256" key="2">
    <source>
        <dbReference type="SAM" id="MobiDB-lite"/>
    </source>
</evidence>
<dbReference type="Proteomes" id="UP000766336">
    <property type="component" value="Unassembled WGS sequence"/>
</dbReference>
<feature type="domain" description="DUF7088" evidence="5">
    <location>
        <begin position="40"/>
        <end position="140"/>
    </location>
</feature>
<evidence type="ECO:0000256" key="1">
    <source>
        <dbReference type="SAM" id="Coils"/>
    </source>
</evidence>
<keyword evidence="3" id="KW-1133">Transmembrane helix</keyword>
<dbReference type="EMBL" id="JAHCDA010000003">
    <property type="protein sequence ID" value="MBS7812815.1"/>
    <property type="molecule type" value="Genomic_DNA"/>
</dbReference>
<evidence type="ECO:0000259" key="5">
    <source>
        <dbReference type="Pfam" id="PF23357"/>
    </source>
</evidence>
<keyword evidence="7" id="KW-1185">Reference proteome</keyword>
<proteinExistence type="predicted"/>
<evidence type="ECO:0000313" key="6">
    <source>
        <dbReference type="EMBL" id="MBS7812815.1"/>
    </source>
</evidence>
<organism evidence="6 7">
    <name type="scientific">Roseococcus pinisoli</name>
    <dbReference type="NCBI Taxonomy" id="2835040"/>
    <lineage>
        <taxon>Bacteria</taxon>
        <taxon>Pseudomonadati</taxon>
        <taxon>Pseudomonadota</taxon>
        <taxon>Alphaproteobacteria</taxon>
        <taxon>Acetobacterales</taxon>
        <taxon>Roseomonadaceae</taxon>
        <taxon>Roseococcus</taxon>
    </lineage>
</organism>
<comment type="caution">
    <text evidence="6">The sequence shown here is derived from an EMBL/GenBank/DDBJ whole genome shotgun (WGS) entry which is preliminary data.</text>
</comment>
<sequence length="642" mass="70959">MRNRRLAYSTLGVLLALALAVGVNLLADRALVGARVDLTENRLYTLSPGTRQVLSGLQDPITLRLFYSRKLGSEVPQYGTYAERVREMLREYVAASGGKIRLEFFDPEPFSDVEDRAVALGLQGVPVDQGGEQVYFGLSASNLTDEERNIPFFQTDRERFLEADLTRLIFELSNPTRPVLGVMSPLPLNGDPRAMMMRQPQLAQPQVVIRQLRETFTVRDVPMDTQVIPADVQILLLAHPQGLSDAAQYAVDQFVMRGGKLFLMTDPHSEMQATRPGPSGRPPTETGSSLLRLLNAWGIDAPPDQVVLDLRGAWRVRAGPQDRVQAVDYIAWFNLQGDSVNRSEVATALVEQVTVGSAGFLAPREGAGIEFIPLLTSSAQSMVVDAAKVRTDPSPTRLLADFRADGQRRVIAARIRGNLQSAFPDGPPPPPEGQERPADFPAHRAATEGAANIVVANDADILEDRFWVRVQDFFGQQVASPFSGNGSFVVNVADTLAGSDAMISLRSRGEGQRPFEVVDNIRRQADAQFRQSEQQLTERLTATERRLRELRQGTPPGGEAGARNTNQTVITPEQRAEIDRAREEIAATRRQLRGVQLELRRDIETLEFWLRVFNIAFVPVLLTVFAVGLAVMRSRRRAAARA</sequence>
<protein>
    <submittedName>
        <fullName evidence="6">GldG family protein</fullName>
    </submittedName>
</protein>
<accession>A0ABS5QGL6</accession>